<dbReference type="PANTHER" id="PTHR45973">
    <property type="entry name" value="PROTEIN PHOSPHATASE 1 REGULATORY SUBUNIT SDS22-RELATED"/>
    <property type="match status" value="1"/>
</dbReference>
<keyword evidence="6" id="KW-0479">Metal-binding</keyword>
<accession>A0A061QW97</accession>
<dbReference type="Gene3D" id="3.80.10.10">
    <property type="entry name" value="Ribonuclease Inhibitor"/>
    <property type="match status" value="2"/>
</dbReference>
<evidence type="ECO:0000313" key="9">
    <source>
        <dbReference type="EMBL" id="JAC64947.1"/>
    </source>
</evidence>
<sequence length="524" mass="57086">MSDHDSFEAKDMNARDIRRICRERGSFSVPSCTTILYLHQQKFKTVSGLEEYKACKVLHLENNCLTDVSGLSHMSSLRVLHLQSNAISSLEGLASCTRLDTLNVSGNPIRDMGSLPASLRTLRASHMGQWDASVVLQIAVGCPSLQVLDLQRDGLEGEGVVEALSRLRELRVLYLQGNPLPSLQNYRRRLVSGLPDLCYLDDRPVEDIERAGAAAWIAGGAEAERAARMAFRDAKWEQERRSVYSFARERAARRAARGAAQGARPRGVAAPAAMDSLPSEALPSAAGDCSICSEGLLKGETVTTLPCGHGFHSRCIRPWLECFSDSCPLCRQTVRTAPAQAREPPRPQTAHARRSAGRDSAARCPDAPPRCSMGASFCAADLVRSHALEDMARGLLRLLQLDQFLPPCVAITYQECVGGGAQSPRRLGTCAVNGEELCGSRRSGRGQPTPRWPERAAGTGGQGHPEQDCRQEQRDGGLAVSLELDGVSKGGCEGRRGPQDGLVSARIFAPWRFNRGRQIRRRNL</sequence>
<keyword evidence="4" id="KW-0969">Cilium</keyword>
<dbReference type="GO" id="GO:0005930">
    <property type="term" value="C:axoneme"/>
    <property type="evidence" value="ECO:0007669"/>
    <property type="project" value="UniProtKB-SubCell"/>
</dbReference>
<dbReference type="Pfam" id="PF13639">
    <property type="entry name" value="zf-RING_2"/>
    <property type="match status" value="1"/>
</dbReference>
<organism evidence="9">
    <name type="scientific">Tetraselmis sp. GSL018</name>
    <dbReference type="NCBI Taxonomy" id="582737"/>
    <lineage>
        <taxon>Eukaryota</taxon>
        <taxon>Viridiplantae</taxon>
        <taxon>Chlorophyta</taxon>
        <taxon>core chlorophytes</taxon>
        <taxon>Chlorodendrophyceae</taxon>
        <taxon>Chlorodendrales</taxon>
        <taxon>Chlorodendraceae</taxon>
        <taxon>Tetraselmis</taxon>
    </lineage>
</organism>
<dbReference type="InterPro" id="IPR001611">
    <property type="entry name" value="Leu-rich_rpt"/>
</dbReference>
<dbReference type="PROSITE" id="PS50089">
    <property type="entry name" value="ZF_RING_2"/>
    <property type="match status" value="1"/>
</dbReference>
<dbReference type="EMBL" id="GBEZ01021839">
    <property type="protein sequence ID" value="JAC64947.1"/>
    <property type="molecule type" value="Transcribed_RNA"/>
</dbReference>
<evidence type="ECO:0000256" key="5">
    <source>
        <dbReference type="ARBA" id="ARBA00023273"/>
    </source>
</evidence>
<dbReference type="SUPFAM" id="SSF57850">
    <property type="entry name" value="RING/U-box"/>
    <property type="match status" value="1"/>
</dbReference>
<name>A0A061QW97_9CHLO</name>
<dbReference type="SMART" id="SM00184">
    <property type="entry name" value="RING"/>
    <property type="match status" value="1"/>
</dbReference>
<comment type="subcellular location">
    <subcellularLocation>
        <location evidence="1">Cytoplasm</location>
        <location evidence="1">Cytoskeleton</location>
        <location evidence="1">Cilium axoneme</location>
    </subcellularLocation>
</comment>
<keyword evidence="2" id="KW-0433">Leucine-rich repeat</keyword>
<dbReference type="InterPro" id="IPR050576">
    <property type="entry name" value="Cilia_flagella_integrity"/>
</dbReference>
<evidence type="ECO:0000256" key="7">
    <source>
        <dbReference type="SAM" id="MobiDB-lite"/>
    </source>
</evidence>
<dbReference type="InterPro" id="IPR032675">
    <property type="entry name" value="LRR_dom_sf"/>
</dbReference>
<dbReference type="SUPFAM" id="SSF52075">
    <property type="entry name" value="Outer arm dynein light chain 1"/>
    <property type="match status" value="1"/>
</dbReference>
<proteinExistence type="predicted"/>
<evidence type="ECO:0000256" key="2">
    <source>
        <dbReference type="ARBA" id="ARBA00022614"/>
    </source>
</evidence>
<feature type="region of interest" description="Disordered" evidence="7">
    <location>
        <begin position="337"/>
        <end position="364"/>
    </location>
</feature>
<dbReference type="Pfam" id="PF12799">
    <property type="entry name" value="LRR_4"/>
    <property type="match status" value="1"/>
</dbReference>
<keyword evidence="5" id="KW-0966">Cell projection</keyword>
<reference evidence="9" key="1">
    <citation type="submission" date="2014-05" db="EMBL/GenBank/DDBJ databases">
        <title>The transcriptome of the halophilic microalga Tetraselmis sp. GSL018 isolated from the Great Salt Lake, Utah.</title>
        <authorList>
            <person name="Jinkerson R.E."/>
            <person name="D'Adamo S."/>
            <person name="Posewitz M.C."/>
        </authorList>
    </citation>
    <scope>NUCLEOTIDE SEQUENCE</scope>
    <source>
        <strain evidence="9">GSL018</strain>
    </source>
</reference>
<keyword evidence="6" id="KW-0862">Zinc</keyword>
<keyword evidence="6" id="KW-0863">Zinc-finger</keyword>
<dbReference type="GO" id="GO:0008270">
    <property type="term" value="F:zinc ion binding"/>
    <property type="evidence" value="ECO:0007669"/>
    <property type="project" value="UniProtKB-KW"/>
</dbReference>
<dbReference type="InterPro" id="IPR025875">
    <property type="entry name" value="Leu-rich_rpt_4"/>
</dbReference>
<dbReference type="Gene3D" id="3.30.40.10">
    <property type="entry name" value="Zinc/RING finger domain, C3HC4 (zinc finger)"/>
    <property type="match status" value="1"/>
</dbReference>
<dbReference type="InterPro" id="IPR013083">
    <property type="entry name" value="Znf_RING/FYVE/PHD"/>
</dbReference>
<dbReference type="PROSITE" id="PS51450">
    <property type="entry name" value="LRR"/>
    <property type="match status" value="2"/>
</dbReference>
<protein>
    <submittedName>
        <fullName evidence="9">Outer row dynein assembly protein</fullName>
    </submittedName>
</protein>
<evidence type="ECO:0000256" key="6">
    <source>
        <dbReference type="PROSITE-ProRule" id="PRU00175"/>
    </source>
</evidence>
<dbReference type="AlphaFoldDB" id="A0A061QW97"/>
<feature type="region of interest" description="Disordered" evidence="7">
    <location>
        <begin position="438"/>
        <end position="475"/>
    </location>
</feature>
<evidence type="ECO:0000256" key="3">
    <source>
        <dbReference type="ARBA" id="ARBA00022737"/>
    </source>
</evidence>
<gene>
    <name evidence="9" type="ORF">TSPGSL018_17170</name>
</gene>
<evidence type="ECO:0000256" key="1">
    <source>
        <dbReference type="ARBA" id="ARBA00004430"/>
    </source>
</evidence>
<dbReference type="PANTHER" id="PTHR45973:SF9">
    <property type="entry name" value="LEUCINE-RICH REPEAT-CONTAINING PROTEIN 46"/>
    <property type="match status" value="1"/>
</dbReference>
<feature type="domain" description="RING-type" evidence="8">
    <location>
        <begin position="289"/>
        <end position="331"/>
    </location>
</feature>
<dbReference type="InterPro" id="IPR001841">
    <property type="entry name" value="Znf_RING"/>
</dbReference>
<evidence type="ECO:0000256" key="4">
    <source>
        <dbReference type="ARBA" id="ARBA00023069"/>
    </source>
</evidence>
<keyword evidence="3" id="KW-0677">Repeat</keyword>
<feature type="compositionally biased region" description="Basic and acidic residues" evidence="7">
    <location>
        <begin position="465"/>
        <end position="475"/>
    </location>
</feature>
<dbReference type="CDD" id="cd16454">
    <property type="entry name" value="RING-H2_PA-TM-RING"/>
    <property type="match status" value="1"/>
</dbReference>
<evidence type="ECO:0000259" key="8">
    <source>
        <dbReference type="PROSITE" id="PS50089"/>
    </source>
</evidence>